<feature type="region of interest" description="Disordered" evidence="1">
    <location>
        <begin position="1481"/>
        <end position="1505"/>
    </location>
</feature>
<feature type="region of interest" description="Disordered" evidence="1">
    <location>
        <begin position="1601"/>
        <end position="1701"/>
    </location>
</feature>
<feature type="compositionally biased region" description="Gly residues" evidence="1">
    <location>
        <begin position="1547"/>
        <end position="1559"/>
    </location>
</feature>
<gene>
    <name evidence="3" type="ORF">FNF29_05839</name>
</gene>
<feature type="compositionally biased region" description="Low complexity" evidence="1">
    <location>
        <begin position="1560"/>
        <end position="1571"/>
    </location>
</feature>
<evidence type="ECO:0000313" key="3">
    <source>
        <dbReference type="EMBL" id="KAA0149627.1"/>
    </source>
</evidence>
<feature type="compositionally biased region" description="Basic and acidic residues" evidence="1">
    <location>
        <begin position="1"/>
        <end position="12"/>
    </location>
</feature>
<dbReference type="Pfam" id="PF24656">
    <property type="entry name" value="CEPT76_peptidase"/>
    <property type="match status" value="1"/>
</dbReference>
<dbReference type="EMBL" id="VLTN01000041">
    <property type="protein sequence ID" value="KAA0149627.1"/>
    <property type="molecule type" value="Genomic_DNA"/>
</dbReference>
<accession>A0A5A8CAE2</accession>
<feature type="compositionally biased region" description="Basic and acidic residues" evidence="1">
    <location>
        <begin position="1493"/>
        <end position="1505"/>
    </location>
</feature>
<feature type="compositionally biased region" description="Basic residues" evidence="1">
    <location>
        <begin position="1630"/>
        <end position="1644"/>
    </location>
</feature>
<dbReference type="InterPro" id="IPR056290">
    <property type="entry name" value="CEPT76/DRC7_peptidase-like_dom"/>
</dbReference>
<feature type="compositionally biased region" description="Low complexity" evidence="1">
    <location>
        <begin position="1863"/>
        <end position="1877"/>
    </location>
</feature>
<feature type="region of interest" description="Disordered" evidence="1">
    <location>
        <begin position="1714"/>
        <end position="1964"/>
    </location>
</feature>
<feature type="domain" description="CEP76/DRC7 peptidase-like" evidence="2">
    <location>
        <begin position="1372"/>
        <end position="1418"/>
    </location>
</feature>
<feature type="region of interest" description="Disordered" evidence="1">
    <location>
        <begin position="506"/>
        <end position="553"/>
    </location>
</feature>
<organism evidence="3 4">
    <name type="scientific">Cafeteria roenbergensis</name>
    <name type="common">Marine flagellate</name>
    <dbReference type="NCBI Taxonomy" id="33653"/>
    <lineage>
        <taxon>Eukaryota</taxon>
        <taxon>Sar</taxon>
        <taxon>Stramenopiles</taxon>
        <taxon>Bigyra</taxon>
        <taxon>Opalozoa</taxon>
        <taxon>Bicosoecida</taxon>
        <taxon>Cafeteriaceae</taxon>
        <taxon>Cafeteria</taxon>
    </lineage>
</organism>
<dbReference type="Proteomes" id="UP000323011">
    <property type="component" value="Unassembled WGS sequence"/>
</dbReference>
<feature type="compositionally biased region" description="Acidic residues" evidence="1">
    <location>
        <begin position="1826"/>
        <end position="1843"/>
    </location>
</feature>
<comment type="caution">
    <text evidence="3">The sequence shown here is derived from an EMBL/GenBank/DDBJ whole genome shotgun (WGS) entry which is preliminary data.</text>
</comment>
<sequence length="2680" mass="286716">MSDKEGDDKAQANDEPDADVGGFGLDTDDAGDGHTLAVHEFLRKSRDDGIRKSYNEMLEWTLKLTDFRIENTCDVEFDPFVVVRLENRLAEAPCGQTMAYCCAAESSTELLTKFEMTAVHPKLDSGCDVLLPSVLTFKSWPHVSGCGLRAANPNCAANPLVMSYADLLQYRMVVELWHHQNWMPNLLLGYRSFELRTVVATDPIQGFEVPNRGTLPGAKALSLARVSFRSVLETRKLEHHVRASRFSMSLSHTIIDGIAMGGGATPTTVSSAAKTPPGVVVAGADAARVEVEIKSHGGKTGKPQSIFKAAPITEDAVRGHVVDAISHVDLGPKAPPGCLRAPKGEASSVLQYNCSRSALEAQFLDVAVSVFVQSACCGSSREAVRGVARLPLAGITSAGVLPVTAFVVFKPKQLDARGIIPSARFRMIERARSRLHEAYMAQEAEDTARAAAKSKVGMADELPPRLPYVAIPMTLRGRTVGAYIRGFLEWRPVNNRLIQLFSQPSASGGSDIVVGQPGRSDDTGAGDSKAASMAEDAAIGERGETPAGPLAGDLALTVDDAGATVGAERVDVRETARVPMRTLGSKVGFAKDAGFGKSPRLAVQVLRLRLVDKQPASQVGSTGMRVLVSFAGSRQSTSSAGLDSSAAASFNHWSVFPLPPLPGDADVTFDSILSHTREPVLAALAPVRECVVEGWADSSADPFAGSEGVSHMVEPARRIVAARFMIPFHRLIPYIPSEVRAITQNRRRAEAAEKSIIGCLVCNPPSPDRILPAVAFDVPVFSPGKPRPVGVISVRMQLVGLQRPDPTATPRATKDTSAAVGPLTKRSMWVSLAPGLPLPMGVSFVSSMPTYWRERVEFSQGADERAAAAEEAAAAESEFGIRRNAARSAPSVVRRRARAEEIVEADGEAPPAAAGDEEEEAVHILDRPETVAAMSASQVRGFPLSGSAVPAASHLDDLSTSVAGLRSLWASAIELTTDGLVSEEEARAAKEQSLRLLKAKEGIGELQLDVVPHANRLEGLFAHLRFTGAAMGPGRLVRKGGETSYGPDLSEYGIPDAVNPKWISDALPELPRTQHRSRAMPPWWRVMRDLWVEADVLSLRDGQFEQWLRGASDSTEMLQSLQPSELRFVLELRSRIVASGSATEGQAARSQQAILSQMGSNKMRLLRAKIAASSSKVLPGAGPGGATWLHSVHPLLVFFDEDCSPRLLTQSVVPIPLLMTSVTAACSLKGEFERILLLNNHSSLANSDSLRALDLLDEQLTTPGGFRTVHLRHRRHLAWRVARIVKALEFARPEELFSTAARNGRMRVESLATAVREDMARLAADPSYEARTSLADPDWSEAKRLDHTPLYRMPPRYVPAQLRRIMMQLPRVWMRLSTVMDYGRGGAAEHAALLCSLLLGIGEDAYVCIGMVRRSKPALDAPTAALITQHRKRSGTKPSDHADEQKAYEDISHRNYIDIPAADTILGPDAAIVLTRGGGASGAAAKAGGGGGESRDRDMAARDDAVAATEAEARDKSRKLYPVTPPARGMVGAPEAGASILEDEGSGEGVGVGGSGGAGAAAKASAGGAAVRRPEVTATPDKWVGDDYYAKRAIDLGIQDDDDQEEEQGSGQDAAATGSAAAQADAKVKATTRKLKSALRKRKAAAAAGEPQADSKGGAPAEGGAHDGRATEADPGEGETGGQDGDPLSLTDVVAALREEPEFLPERGCGVLYEGDEMSTGFVQSRRTSKAVAEIKKRQAAARASLAADDAEGAEDPGASDEDSSLDGDASEDEEGDPQEAEGGGVIDALGAIFGGWGAAAPPPKPRHRSRDTRTTPSGAAADAAGDGDGDDDCDDDGQESGSEDIQRDGKPVAQGAGGEGAAGNAAAAGAAAAAAAGAGGGRRKRRGSDSDSVATQDLIDDDDRRAWKEEDESGFGKVPVLRPANRLLKGVKQTAGEAAAVEDEDDGHDGEAEGSSAATPNTADLVGFGIEEEECLGRDEEDVLAFWVVTYPSRRDVEGATASGEPAFPRDGSRHQRFLFSFRTGLEHTTMSSMAEEAKADAQAKHASDEDDGPASTLDYVGWKMSDQENPATFPEDGDMPPGATDTGKACFDGGAMASESKESLDTVVHDAVPDFWTPTGDVLPGRYQHGVCESLDDNNEARVASRLRRVVERLRYRRPMLMFNHKNIWVNRQVDCDERRKRWQLLRRALSINSAKVRVDEVTALAMMAAKEMGFPHYDDPDRVDQWLGMERPHEFMSRMQRNRFQSESGGAPAKPKATADGRPARFTMEQALKIIGKVKDRQAHVDDLGIDMRASAAVTVETNADSSASHLEKSSQDARVAAELAKAAKAKQMQLMAATNEYRYKFFTKRRDVASINAPSVAGLRSDPAGSLMQCGLLPSRCCDTSWDLRDRECWMPLLGARSHADERRAVGDIAGGYQPDLIRTGQDDLGRLKTANLKGTKDVHISAREAPSAGCASCFGLPAEARAGRAMRGFDLTQHAMHGRVVGATEGTAPGALVGPPLRRQLSLLETDRLTREIAGEVEGAIGGIRLGKRLAEGVVFDRRTYPVVRDTMRALLMSRALAMNFEPGSHDRRMADNLTGEVRKRVLELMAISDSRIKKAQKEAQSTGRVRGHIDAWVTRVQTPTDIRQLVQDTVPKTSPILSKTEAEILVEAFVESLTTGVIYTRFIAVTIYAE</sequence>
<evidence type="ECO:0000259" key="2">
    <source>
        <dbReference type="Pfam" id="PF24656"/>
    </source>
</evidence>
<reference evidence="3 4" key="1">
    <citation type="submission" date="2019-07" db="EMBL/GenBank/DDBJ databases">
        <title>Genomes of Cafeteria roenbergensis.</title>
        <authorList>
            <person name="Fischer M.G."/>
            <person name="Hackl T."/>
            <person name="Roman M."/>
        </authorList>
    </citation>
    <scope>NUCLEOTIDE SEQUENCE [LARGE SCALE GENOMIC DNA]</scope>
    <source>
        <strain evidence="3 4">BVI</strain>
    </source>
</reference>
<protein>
    <recommendedName>
        <fullName evidence="2">CEP76/DRC7 peptidase-like domain-containing protein</fullName>
    </recommendedName>
</protein>
<keyword evidence="4" id="KW-1185">Reference proteome</keyword>
<feature type="compositionally biased region" description="Acidic residues" evidence="1">
    <location>
        <begin position="1749"/>
        <end position="1780"/>
    </location>
</feature>
<feature type="region of interest" description="Disordered" evidence="1">
    <location>
        <begin position="1"/>
        <end position="26"/>
    </location>
</feature>
<feature type="compositionally biased region" description="Low complexity" evidence="1">
    <location>
        <begin position="1609"/>
        <end position="1625"/>
    </location>
</feature>
<feature type="region of interest" description="Disordered" evidence="1">
    <location>
        <begin position="1542"/>
        <end position="1574"/>
    </location>
</feature>
<feature type="compositionally biased region" description="Gly residues" evidence="1">
    <location>
        <begin position="1481"/>
        <end position="1492"/>
    </location>
</feature>
<name>A0A5A8CAE2_CAFRO</name>
<proteinExistence type="predicted"/>
<evidence type="ECO:0000256" key="1">
    <source>
        <dbReference type="SAM" id="MobiDB-lite"/>
    </source>
</evidence>
<evidence type="ECO:0000313" key="4">
    <source>
        <dbReference type="Proteomes" id="UP000323011"/>
    </source>
</evidence>